<protein>
    <submittedName>
        <fullName evidence="8">Glycoside hydrolase</fullName>
    </submittedName>
</protein>
<dbReference type="PANTHER" id="PTHR31297:SF13">
    <property type="entry name" value="PUTATIVE-RELATED"/>
    <property type="match status" value="1"/>
</dbReference>
<evidence type="ECO:0000256" key="3">
    <source>
        <dbReference type="ARBA" id="ARBA00023295"/>
    </source>
</evidence>
<organism evidence="8 9">
    <name type="scientific">Corynespora cassiicola Philippines</name>
    <dbReference type="NCBI Taxonomy" id="1448308"/>
    <lineage>
        <taxon>Eukaryota</taxon>
        <taxon>Fungi</taxon>
        <taxon>Dikarya</taxon>
        <taxon>Ascomycota</taxon>
        <taxon>Pezizomycotina</taxon>
        <taxon>Dothideomycetes</taxon>
        <taxon>Pleosporomycetidae</taxon>
        <taxon>Pleosporales</taxon>
        <taxon>Corynesporascaceae</taxon>
        <taxon>Corynespora</taxon>
    </lineage>
</organism>
<evidence type="ECO:0000256" key="6">
    <source>
        <dbReference type="SAM" id="MobiDB-lite"/>
    </source>
</evidence>
<evidence type="ECO:0000259" key="7">
    <source>
        <dbReference type="Pfam" id="PF00150"/>
    </source>
</evidence>
<dbReference type="AlphaFoldDB" id="A0A2T2NAD0"/>
<dbReference type="STRING" id="1448308.A0A2T2NAD0"/>
<keyword evidence="9" id="KW-1185">Reference proteome</keyword>
<dbReference type="Gene3D" id="3.20.20.80">
    <property type="entry name" value="Glycosidases"/>
    <property type="match status" value="1"/>
</dbReference>
<keyword evidence="3 5" id="KW-0326">Glycosidase</keyword>
<accession>A0A2T2NAD0</accession>
<dbReference type="PANTHER" id="PTHR31297">
    <property type="entry name" value="GLUCAN ENDO-1,6-BETA-GLUCOSIDASE B"/>
    <property type="match status" value="1"/>
</dbReference>
<feature type="compositionally biased region" description="Low complexity" evidence="6">
    <location>
        <begin position="1"/>
        <end position="21"/>
    </location>
</feature>
<dbReference type="GO" id="GO:0009251">
    <property type="term" value="P:glucan catabolic process"/>
    <property type="evidence" value="ECO:0007669"/>
    <property type="project" value="TreeGrafter"/>
</dbReference>
<proteinExistence type="inferred from homology"/>
<dbReference type="InterPro" id="IPR050386">
    <property type="entry name" value="Glycosyl_hydrolase_5"/>
</dbReference>
<dbReference type="OrthoDB" id="1887033at2759"/>
<dbReference type="GO" id="GO:0005576">
    <property type="term" value="C:extracellular region"/>
    <property type="evidence" value="ECO:0007669"/>
    <property type="project" value="TreeGrafter"/>
</dbReference>
<comment type="similarity">
    <text evidence="1 5">Belongs to the glycosyl hydrolase 5 (cellulase A) family.</text>
</comment>
<sequence length="499" mass="57368">MAPRAIISESASSESGSWPRSTSILRTSGSSIVDGDGNRVILKGVGLGGHLNMENFITGFTGHEHEHREALTAVLGKEKAKFYFDRFLEYFFTEKDAEFLASLGMNSIRIPVNYRHFEDDMNPGVIKQEGFRLVDRVVNACAKHGIYVIIDLHTAPGGQNQDWHSDSGITKALFWKFRHFQDRVVNLWIEIARHYRGNPVIAGYNPLNEPADPEHVNVIAFYNRVEKAIRGVDPDHMLFLDGNTYSMDFTHFPEEPLPNSVYACHDYSFFGFPRGGTYTGSTEQKAKLRSSFERKVKFMRAAQVPIYNGEWGPVYASGEENGMSAQEVNQHRIELVREQLLIYREFDIDVHWSIWTYKDINYQGMVYVKPESAYLQLLQPFIQKKKDLSADFWGSNDDKVKHVYDPFFSAIKEWVPEHLHKKKYPSPLWTIERHFERVIRETLLSEYLGWEMAEYFQGKSEQELDQLAASFKFENCNVRDSLNAVLSEDARVTGKSKGA</sequence>
<evidence type="ECO:0000256" key="1">
    <source>
        <dbReference type="ARBA" id="ARBA00005641"/>
    </source>
</evidence>
<feature type="region of interest" description="Disordered" evidence="6">
    <location>
        <begin position="1"/>
        <end position="22"/>
    </location>
</feature>
<dbReference type="GO" id="GO:0009986">
    <property type="term" value="C:cell surface"/>
    <property type="evidence" value="ECO:0007669"/>
    <property type="project" value="TreeGrafter"/>
</dbReference>
<dbReference type="Pfam" id="PF00150">
    <property type="entry name" value="Cellulase"/>
    <property type="match status" value="1"/>
</dbReference>
<evidence type="ECO:0000256" key="2">
    <source>
        <dbReference type="ARBA" id="ARBA00022801"/>
    </source>
</evidence>
<evidence type="ECO:0000313" key="9">
    <source>
        <dbReference type="Proteomes" id="UP000240883"/>
    </source>
</evidence>
<dbReference type="Proteomes" id="UP000240883">
    <property type="component" value="Unassembled WGS sequence"/>
</dbReference>
<dbReference type="GO" id="GO:0071555">
    <property type="term" value="P:cell wall organization"/>
    <property type="evidence" value="ECO:0007669"/>
    <property type="project" value="UniProtKB-KW"/>
</dbReference>
<keyword evidence="4" id="KW-0961">Cell wall biogenesis/degradation</keyword>
<evidence type="ECO:0000256" key="4">
    <source>
        <dbReference type="ARBA" id="ARBA00023316"/>
    </source>
</evidence>
<dbReference type="InterPro" id="IPR001547">
    <property type="entry name" value="Glyco_hydro_5"/>
</dbReference>
<evidence type="ECO:0000313" key="8">
    <source>
        <dbReference type="EMBL" id="PSN62349.1"/>
    </source>
</evidence>
<dbReference type="GO" id="GO:0008422">
    <property type="term" value="F:beta-glucosidase activity"/>
    <property type="evidence" value="ECO:0007669"/>
    <property type="project" value="TreeGrafter"/>
</dbReference>
<keyword evidence="2 5" id="KW-0378">Hydrolase</keyword>
<reference evidence="8 9" key="1">
    <citation type="journal article" date="2018" name="Front. Microbiol.">
        <title>Genome-Wide Analysis of Corynespora cassiicola Leaf Fall Disease Putative Effectors.</title>
        <authorList>
            <person name="Lopez D."/>
            <person name="Ribeiro S."/>
            <person name="Label P."/>
            <person name="Fumanal B."/>
            <person name="Venisse J.S."/>
            <person name="Kohler A."/>
            <person name="de Oliveira R.R."/>
            <person name="Labutti K."/>
            <person name="Lipzen A."/>
            <person name="Lail K."/>
            <person name="Bauer D."/>
            <person name="Ohm R.A."/>
            <person name="Barry K.W."/>
            <person name="Spatafora J."/>
            <person name="Grigoriev I.V."/>
            <person name="Martin F.M."/>
            <person name="Pujade-Renaud V."/>
        </authorList>
    </citation>
    <scope>NUCLEOTIDE SEQUENCE [LARGE SCALE GENOMIC DNA]</scope>
    <source>
        <strain evidence="8 9">Philippines</strain>
    </source>
</reference>
<gene>
    <name evidence="8" type="ORF">BS50DRAFT_142906</name>
</gene>
<dbReference type="EMBL" id="KZ678142">
    <property type="protein sequence ID" value="PSN62349.1"/>
    <property type="molecule type" value="Genomic_DNA"/>
</dbReference>
<evidence type="ECO:0000256" key="5">
    <source>
        <dbReference type="RuleBase" id="RU361153"/>
    </source>
</evidence>
<dbReference type="FunFam" id="3.20.20.80:FF:000130">
    <property type="entry name" value="Endoglucanase C"/>
    <property type="match status" value="1"/>
</dbReference>
<dbReference type="InterPro" id="IPR017853">
    <property type="entry name" value="GH"/>
</dbReference>
<feature type="domain" description="Glycoside hydrolase family 5" evidence="7">
    <location>
        <begin position="93"/>
        <end position="331"/>
    </location>
</feature>
<dbReference type="SUPFAM" id="SSF51445">
    <property type="entry name" value="(Trans)glycosidases"/>
    <property type="match status" value="1"/>
</dbReference>
<name>A0A2T2NAD0_CORCC</name>